<dbReference type="SUPFAM" id="SSF161098">
    <property type="entry name" value="MetI-like"/>
    <property type="match status" value="1"/>
</dbReference>
<dbReference type="Pfam" id="PF00528">
    <property type="entry name" value="BPD_transp_1"/>
    <property type="match status" value="1"/>
</dbReference>
<sequence length="294" mass="32660">MTVQATSRRTYAGRSKRAVQFRRLLSFLLVHSILIIGAIFIVAPFVWMLVTSIKPPNEIFSAQLRLWPMQFYGLENYSFALNSAPLLRFALNGVIVCVGILVVQLLIAIPCAYALAKLKFAGRNLLFILILLALAIPIQVPALPLYIALAWLGQLNSYFSLMVPFFLSAFAIFLFRQFFRSFPDDIIDAARLDGMGEFEIIWRIVTPSAMPAIAAFSVFSVVAHWNDLYWPLIVISNNQLATPPLGMLFFADAETGSNYGALTAAATILTAPLVACFILARRRFIQGITMTGVK</sequence>
<comment type="subcellular location">
    <subcellularLocation>
        <location evidence="12">Cell inner membrane</location>
        <topology evidence="12">Multi-pass membrane protein</topology>
    </subcellularLocation>
    <subcellularLocation>
        <location evidence="1 11">Cell membrane</location>
        <topology evidence="1 11">Multi-pass membrane protein</topology>
    </subcellularLocation>
</comment>
<evidence type="ECO:0000256" key="7">
    <source>
        <dbReference type="ARBA" id="ARBA00022692"/>
    </source>
</evidence>
<dbReference type="Proteomes" id="UP000249453">
    <property type="component" value="Unassembled WGS sequence"/>
</dbReference>
<protein>
    <recommendedName>
        <fullName evidence="4 12">sn-glycerol-3-phosphate transport system permease protein UgpE</fullName>
    </recommendedName>
</protein>
<feature type="transmembrane region" description="Helical" evidence="11">
    <location>
        <begin position="24"/>
        <end position="50"/>
    </location>
</feature>
<feature type="domain" description="ABC transmembrane type-1" evidence="13">
    <location>
        <begin position="90"/>
        <end position="280"/>
    </location>
</feature>
<evidence type="ECO:0000313" key="15">
    <source>
        <dbReference type="Proteomes" id="UP000249453"/>
    </source>
</evidence>
<name>A0A364JU53_9HYPH</name>
<dbReference type="GO" id="GO:0005886">
    <property type="term" value="C:plasma membrane"/>
    <property type="evidence" value="ECO:0007669"/>
    <property type="project" value="UniProtKB-SubCell"/>
</dbReference>
<evidence type="ECO:0000256" key="8">
    <source>
        <dbReference type="ARBA" id="ARBA00022989"/>
    </source>
</evidence>
<evidence type="ECO:0000259" key="13">
    <source>
        <dbReference type="PROSITE" id="PS50928"/>
    </source>
</evidence>
<dbReference type="EMBL" id="QLMK01000008">
    <property type="protein sequence ID" value="RAK27829.1"/>
    <property type="molecule type" value="Genomic_DNA"/>
</dbReference>
<keyword evidence="7 11" id="KW-0812">Transmembrane</keyword>
<evidence type="ECO:0000256" key="3">
    <source>
        <dbReference type="ARBA" id="ARBA00011557"/>
    </source>
</evidence>
<dbReference type="GO" id="GO:0055085">
    <property type="term" value="P:transmembrane transport"/>
    <property type="evidence" value="ECO:0007669"/>
    <property type="project" value="InterPro"/>
</dbReference>
<evidence type="ECO:0000256" key="5">
    <source>
        <dbReference type="ARBA" id="ARBA00022448"/>
    </source>
</evidence>
<keyword evidence="9 11" id="KW-0472">Membrane</keyword>
<keyword evidence="12" id="KW-0997">Cell inner membrane</keyword>
<feature type="transmembrane region" description="Helical" evidence="11">
    <location>
        <begin position="259"/>
        <end position="280"/>
    </location>
</feature>
<keyword evidence="6 12" id="KW-1003">Cell membrane</keyword>
<accession>A0A364JU53</accession>
<dbReference type="Gene3D" id="1.10.3720.10">
    <property type="entry name" value="MetI-like"/>
    <property type="match status" value="1"/>
</dbReference>
<organism evidence="14 15">
    <name type="scientific">Falsochrobactrum ovis</name>
    <dbReference type="NCBI Taxonomy" id="1293442"/>
    <lineage>
        <taxon>Bacteria</taxon>
        <taxon>Pseudomonadati</taxon>
        <taxon>Pseudomonadota</taxon>
        <taxon>Alphaproteobacteria</taxon>
        <taxon>Hyphomicrobiales</taxon>
        <taxon>Brucellaceae</taxon>
        <taxon>Falsochrobactrum</taxon>
    </lineage>
</organism>
<gene>
    <name evidence="12" type="primary">ugpE</name>
    <name evidence="14" type="ORF">C7374_10834</name>
</gene>
<evidence type="ECO:0000256" key="6">
    <source>
        <dbReference type="ARBA" id="ARBA00022475"/>
    </source>
</evidence>
<evidence type="ECO:0000256" key="2">
    <source>
        <dbReference type="ARBA" id="ARBA00009306"/>
    </source>
</evidence>
<dbReference type="PANTHER" id="PTHR43744:SF8">
    <property type="entry name" value="SN-GLYCEROL-3-PHOSPHATE TRANSPORT SYSTEM PERMEASE PROTEIN UGPE"/>
    <property type="match status" value="1"/>
</dbReference>
<dbReference type="AlphaFoldDB" id="A0A364JU53"/>
<feature type="transmembrane region" description="Helical" evidence="11">
    <location>
        <begin position="158"/>
        <end position="179"/>
    </location>
</feature>
<keyword evidence="15" id="KW-1185">Reference proteome</keyword>
<dbReference type="PANTHER" id="PTHR43744">
    <property type="entry name" value="ABC TRANSPORTER PERMEASE PROTEIN MG189-RELATED-RELATED"/>
    <property type="match status" value="1"/>
</dbReference>
<comment type="subunit">
    <text evidence="3 12">The complex is composed of two ATP-binding proteins (UgpC), two transmembrane proteins (UgpA and UgpE) and a solute-binding protein (UgpB).</text>
</comment>
<keyword evidence="5 11" id="KW-0813">Transport</keyword>
<dbReference type="CDD" id="cd06261">
    <property type="entry name" value="TM_PBP2"/>
    <property type="match status" value="1"/>
</dbReference>
<feature type="transmembrane region" description="Helical" evidence="11">
    <location>
        <begin position="89"/>
        <end position="113"/>
    </location>
</feature>
<dbReference type="OrthoDB" id="9815445at2"/>
<comment type="caution">
    <text evidence="14">The sequence shown here is derived from an EMBL/GenBank/DDBJ whole genome shotgun (WGS) entry which is preliminary data.</text>
</comment>
<proteinExistence type="inferred from homology"/>
<keyword evidence="8 11" id="KW-1133">Transmembrane helix</keyword>
<dbReference type="PROSITE" id="PS50928">
    <property type="entry name" value="ABC_TM1"/>
    <property type="match status" value="1"/>
</dbReference>
<comment type="similarity">
    <text evidence="2 11">Belongs to the binding-protein-dependent transport system permease family.</text>
</comment>
<feature type="transmembrane region" description="Helical" evidence="11">
    <location>
        <begin position="125"/>
        <end position="152"/>
    </location>
</feature>
<evidence type="ECO:0000256" key="12">
    <source>
        <dbReference type="RuleBase" id="RU363056"/>
    </source>
</evidence>
<comment type="function">
    <text evidence="10 12">Part of the ABC transporter complex UgpBAEC involved in sn-glycerol-3-phosphate (G3P) import. Probably responsible for the translocation of the substrate across the membrane.</text>
</comment>
<evidence type="ECO:0000256" key="10">
    <source>
        <dbReference type="ARBA" id="ARBA00037054"/>
    </source>
</evidence>
<dbReference type="InterPro" id="IPR035906">
    <property type="entry name" value="MetI-like_sf"/>
</dbReference>
<evidence type="ECO:0000256" key="11">
    <source>
        <dbReference type="RuleBase" id="RU363032"/>
    </source>
</evidence>
<evidence type="ECO:0000313" key="14">
    <source>
        <dbReference type="EMBL" id="RAK27829.1"/>
    </source>
</evidence>
<evidence type="ECO:0000256" key="4">
    <source>
        <dbReference type="ARBA" id="ARBA00020515"/>
    </source>
</evidence>
<dbReference type="InterPro" id="IPR000515">
    <property type="entry name" value="MetI-like"/>
</dbReference>
<evidence type="ECO:0000256" key="9">
    <source>
        <dbReference type="ARBA" id="ARBA00023136"/>
    </source>
</evidence>
<reference evidence="14 15" key="1">
    <citation type="submission" date="2018-06" db="EMBL/GenBank/DDBJ databases">
        <title>Genomic Encyclopedia of Type Strains, Phase IV (KMG-IV): sequencing the most valuable type-strain genomes for metagenomic binning, comparative biology and taxonomic classification.</title>
        <authorList>
            <person name="Goeker M."/>
        </authorList>
    </citation>
    <scope>NUCLEOTIDE SEQUENCE [LARGE SCALE GENOMIC DNA]</scope>
    <source>
        <strain evidence="14 15">DSM 26720</strain>
    </source>
</reference>
<feature type="transmembrane region" description="Helical" evidence="11">
    <location>
        <begin position="200"/>
        <end position="222"/>
    </location>
</feature>
<evidence type="ECO:0000256" key="1">
    <source>
        <dbReference type="ARBA" id="ARBA00004651"/>
    </source>
</evidence>